<name>A0ACB9S9A1_9MYRT</name>
<protein>
    <submittedName>
        <fullName evidence="1">Uncharacterized protein</fullName>
    </submittedName>
</protein>
<gene>
    <name evidence="1" type="ORF">MLD38_000209</name>
</gene>
<comment type="caution">
    <text evidence="1">The sequence shown here is derived from an EMBL/GenBank/DDBJ whole genome shotgun (WGS) entry which is preliminary data.</text>
</comment>
<proteinExistence type="predicted"/>
<organism evidence="1 2">
    <name type="scientific">Melastoma candidum</name>
    <dbReference type="NCBI Taxonomy" id="119954"/>
    <lineage>
        <taxon>Eukaryota</taxon>
        <taxon>Viridiplantae</taxon>
        <taxon>Streptophyta</taxon>
        <taxon>Embryophyta</taxon>
        <taxon>Tracheophyta</taxon>
        <taxon>Spermatophyta</taxon>
        <taxon>Magnoliopsida</taxon>
        <taxon>eudicotyledons</taxon>
        <taxon>Gunneridae</taxon>
        <taxon>Pentapetalae</taxon>
        <taxon>rosids</taxon>
        <taxon>malvids</taxon>
        <taxon>Myrtales</taxon>
        <taxon>Melastomataceae</taxon>
        <taxon>Melastomatoideae</taxon>
        <taxon>Melastomateae</taxon>
        <taxon>Melastoma</taxon>
    </lineage>
</organism>
<reference evidence="2" key="1">
    <citation type="journal article" date="2023" name="Front. Plant Sci.">
        <title>Chromosomal-level genome assembly of Melastoma candidum provides insights into trichome evolution.</title>
        <authorList>
            <person name="Zhong Y."/>
            <person name="Wu W."/>
            <person name="Sun C."/>
            <person name="Zou P."/>
            <person name="Liu Y."/>
            <person name="Dai S."/>
            <person name="Zhou R."/>
        </authorList>
    </citation>
    <scope>NUCLEOTIDE SEQUENCE [LARGE SCALE GENOMIC DNA]</scope>
</reference>
<keyword evidence="2" id="KW-1185">Reference proteome</keyword>
<dbReference type="EMBL" id="CM042880">
    <property type="protein sequence ID" value="KAI4387807.1"/>
    <property type="molecule type" value="Genomic_DNA"/>
</dbReference>
<sequence>MGCVCTREAVRGPASPNAGAAVSASDSGKFVSGPFPSGIFRFDKDGSVDAKEFETGDYRGRESGKLRKDGGHERKDQGSLSRRRSGGSVSFRFVEAEETAAGWPSWLTSVAGEAIHGLIPLNSDAFEKLEKIGQGTYSSVFRARDISNGRMVALKKVRFDNYQPESIRFMAREIMILRRLDHPNIMKLEGIIISRLSSSIYLVFDYMDHDLSGLISSSDITFSVPQVKCYMKQLLAGLEHCHIHGVVHRDIKTSNILLNNEGVLKIADFGLANVINPNSRRQLTSRVVTLWYRPPELLMGSTSYGVSVDLWSVGCVFAELLMRKPLLKGRTEVEQLHKIFRLCGPPPDDYWKTCKIPQATMFKPQQSYESCLRERCRGVPPSALSLMETLLSIEPHKRGTASSALISEYFGMQPFACHPSHLPKYPPRKEIDVKPREDGRRKKTRARLFQEPDIPKKPIKPEKILSDTKASKAPPKEGVQNNIRFTHRCNGSLVNEKVGHGIHQERQQSSFETRSAISDLLNASEGRNFSGPILMAESSGFAWAKRRKDGYSVKKSHARSSSRSQISAVELAGAALTKANRKHGPEEGPKIEVDRADCFDVNELYQSPELITGRRDPTTDNLAYKNNLRDHIEFSGPMIMQSHKIDELLQGNESRIRLASSRSRSIRAHRE</sequence>
<evidence type="ECO:0000313" key="2">
    <source>
        <dbReference type="Proteomes" id="UP001057402"/>
    </source>
</evidence>
<accession>A0ACB9S9A1</accession>
<evidence type="ECO:0000313" key="1">
    <source>
        <dbReference type="EMBL" id="KAI4387807.1"/>
    </source>
</evidence>
<dbReference type="Proteomes" id="UP001057402">
    <property type="component" value="Chromosome 1"/>
</dbReference>